<dbReference type="InterPro" id="IPR047109">
    <property type="entry name" value="CAD-like"/>
</dbReference>
<proteinExistence type="inferred from homology"/>
<dbReference type="Gene3D" id="3.40.50.720">
    <property type="entry name" value="NAD(P)-binding Rossmann-like Domain"/>
    <property type="match status" value="1"/>
</dbReference>
<accession>A0AAD6IXZ9</accession>
<organism evidence="13 14">
    <name type="scientific">Drechslerella dactyloides</name>
    <name type="common">Nematode-trapping fungus</name>
    <name type="synonym">Arthrobotrys dactyloides</name>
    <dbReference type="NCBI Taxonomy" id="74499"/>
    <lineage>
        <taxon>Eukaryota</taxon>
        <taxon>Fungi</taxon>
        <taxon>Dikarya</taxon>
        <taxon>Ascomycota</taxon>
        <taxon>Pezizomycotina</taxon>
        <taxon>Orbiliomycetes</taxon>
        <taxon>Orbiliales</taxon>
        <taxon>Orbiliaceae</taxon>
        <taxon>Drechslerella</taxon>
    </lineage>
</organism>
<dbReference type="AlphaFoldDB" id="A0AAD6IXZ9"/>
<evidence type="ECO:0000256" key="10">
    <source>
        <dbReference type="ARBA" id="ARBA00050997"/>
    </source>
</evidence>
<name>A0AAD6IXZ9_DREDA</name>
<dbReference type="Proteomes" id="UP001221413">
    <property type="component" value="Unassembled WGS sequence"/>
</dbReference>
<dbReference type="SMART" id="SM00829">
    <property type="entry name" value="PKS_ER"/>
    <property type="match status" value="1"/>
</dbReference>
<dbReference type="Pfam" id="PF08240">
    <property type="entry name" value="ADH_N"/>
    <property type="match status" value="1"/>
</dbReference>
<comment type="caution">
    <text evidence="13">The sequence shown here is derived from an EMBL/GenBank/DDBJ whole genome shotgun (WGS) entry which is preliminary data.</text>
</comment>
<evidence type="ECO:0000256" key="8">
    <source>
        <dbReference type="ARBA" id="ARBA00023002"/>
    </source>
</evidence>
<evidence type="ECO:0000256" key="5">
    <source>
        <dbReference type="ARBA" id="ARBA00022723"/>
    </source>
</evidence>
<dbReference type="SUPFAM" id="SSF51735">
    <property type="entry name" value="NAD(P)-binding Rossmann-fold domains"/>
    <property type="match status" value="1"/>
</dbReference>
<evidence type="ECO:0000259" key="12">
    <source>
        <dbReference type="SMART" id="SM00829"/>
    </source>
</evidence>
<keyword evidence="8" id="KW-0560">Oxidoreductase</keyword>
<evidence type="ECO:0000256" key="2">
    <source>
        <dbReference type="ARBA" id="ARBA00008072"/>
    </source>
</evidence>
<dbReference type="InterPro" id="IPR013154">
    <property type="entry name" value="ADH-like_N"/>
</dbReference>
<evidence type="ECO:0000256" key="9">
    <source>
        <dbReference type="ARBA" id="ARBA00024074"/>
    </source>
</evidence>
<dbReference type="Gene3D" id="3.90.180.10">
    <property type="entry name" value="Medium-chain alcohol dehydrogenases, catalytic domain"/>
    <property type="match status" value="1"/>
</dbReference>
<comment type="catalytic activity">
    <reaction evidence="10">
        <text>a primary alcohol + NADP(+) = an aldehyde + NADPH + H(+)</text>
        <dbReference type="Rhea" id="RHEA:15937"/>
        <dbReference type="ChEBI" id="CHEBI:15378"/>
        <dbReference type="ChEBI" id="CHEBI:15734"/>
        <dbReference type="ChEBI" id="CHEBI:17478"/>
        <dbReference type="ChEBI" id="CHEBI:57783"/>
        <dbReference type="ChEBI" id="CHEBI:58349"/>
        <dbReference type="EC" id="1.1.1.2"/>
    </reaction>
    <physiologicalReaction direction="left-to-right" evidence="10">
        <dbReference type="Rhea" id="RHEA:15938"/>
    </physiologicalReaction>
    <physiologicalReaction direction="right-to-left" evidence="10">
        <dbReference type="Rhea" id="RHEA:15939"/>
    </physiologicalReaction>
</comment>
<dbReference type="InterPro" id="IPR036291">
    <property type="entry name" value="NAD(P)-bd_dom_sf"/>
</dbReference>
<dbReference type="EMBL" id="JAQGDS010000005">
    <property type="protein sequence ID" value="KAJ6260556.1"/>
    <property type="molecule type" value="Genomic_DNA"/>
</dbReference>
<feature type="domain" description="Enoyl reductase (ER)" evidence="12">
    <location>
        <begin position="11"/>
        <end position="351"/>
    </location>
</feature>
<protein>
    <recommendedName>
        <fullName evidence="9">alcohol dehydrogenase (NADP(+))</fullName>
        <ecNumber evidence="9">1.1.1.2</ecNumber>
    </recommendedName>
</protein>
<dbReference type="InterPro" id="IPR011032">
    <property type="entry name" value="GroES-like_sf"/>
</dbReference>
<keyword evidence="14" id="KW-1185">Reference proteome</keyword>
<dbReference type="GO" id="GO:0008106">
    <property type="term" value="F:alcohol dehydrogenase (NADP+) activity"/>
    <property type="evidence" value="ECO:0007669"/>
    <property type="project" value="UniProtKB-EC"/>
</dbReference>
<evidence type="ECO:0000313" key="14">
    <source>
        <dbReference type="Proteomes" id="UP001221413"/>
    </source>
</evidence>
<gene>
    <name evidence="13" type="ORF">Dda_4782</name>
</gene>
<evidence type="ECO:0000256" key="7">
    <source>
        <dbReference type="ARBA" id="ARBA00022857"/>
    </source>
</evidence>
<comment type="similarity">
    <text evidence="2 11">Belongs to the zinc-containing alcohol dehydrogenase family.</text>
</comment>
<keyword evidence="6 11" id="KW-0862">Zinc</keyword>
<dbReference type="InterPro" id="IPR002328">
    <property type="entry name" value="ADH_Zn_CS"/>
</dbReference>
<evidence type="ECO:0000256" key="11">
    <source>
        <dbReference type="RuleBase" id="RU361277"/>
    </source>
</evidence>
<reference evidence="13" key="1">
    <citation type="submission" date="2023-01" db="EMBL/GenBank/DDBJ databases">
        <title>The chitinases involved in constricting ring structure development in the nematode-trapping fungus Drechslerella dactyloides.</title>
        <authorList>
            <person name="Wang R."/>
            <person name="Zhang L."/>
            <person name="Tang P."/>
            <person name="Li S."/>
            <person name="Liang L."/>
        </authorList>
    </citation>
    <scope>NUCLEOTIDE SEQUENCE</scope>
    <source>
        <strain evidence="13">YMF1.00031</strain>
    </source>
</reference>
<evidence type="ECO:0000313" key="13">
    <source>
        <dbReference type="EMBL" id="KAJ6260556.1"/>
    </source>
</evidence>
<keyword evidence="7" id="KW-0521">NADP</keyword>
<dbReference type="PANTHER" id="PTHR42683">
    <property type="entry name" value="ALDEHYDE REDUCTASE"/>
    <property type="match status" value="1"/>
</dbReference>
<dbReference type="PROSITE" id="PS00059">
    <property type="entry name" value="ADH_ZINC"/>
    <property type="match status" value="1"/>
</dbReference>
<dbReference type="CDD" id="cd05283">
    <property type="entry name" value="CAD1"/>
    <property type="match status" value="1"/>
</dbReference>
<dbReference type="InterPro" id="IPR013149">
    <property type="entry name" value="ADH-like_C"/>
</dbReference>
<comment type="cofactor">
    <cofactor evidence="1 11">
        <name>Zn(2+)</name>
        <dbReference type="ChEBI" id="CHEBI:29105"/>
    </cofactor>
</comment>
<dbReference type="SUPFAM" id="SSF50129">
    <property type="entry name" value="GroES-like"/>
    <property type="match status" value="1"/>
</dbReference>
<evidence type="ECO:0000256" key="3">
    <source>
        <dbReference type="ARBA" id="ARBA00011738"/>
    </source>
</evidence>
<keyword evidence="5 11" id="KW-0479">Metal-binding</keyword>
<dbReference type="InterPro" id="IPR020843">
    <property type="entry name" value="ER"/>
</dbReference>
<dbReference type="GO" id="GO:0008270">
    <property type="term" value="F:zinc ion binding"/>
    <property type="evidence" value="ECO:0007669"/>
    <property type="project" value="InterPro"/>
</dbReference>
<dbReference type="EC" id="1.1.1.2" evidence="9"/>
<evidence type="ECO:0000256" key="4">
    <source>
        <dbReference type="ARBA" id="ARBA00022553"/>
    </source>
</evidence>
<evidence type="ECO:0000256" key="1">
    <source>
        <dbReference type="ARBA" id="ARBA00001947"/>
    </source>
</evidence>
<comment type="subunit">
    <text evidence="3">Homodimer.</text>
</comment>
<keyword evidence="4" id="KW-0597">Phosphoprotein</keyword>
<dbReference type="GO" id="GO:0006066">
    <property type="term" value="P:alcohol metabolic process"/>
    <property type="evidence" value="ECO:0007669"/>
    <property type="project" value="UniProtKB-ARBA"/>
</dbReference>
<dbReference type="Pfam" id="PF00107">
    <property type="entry name" value="ADH_zinc_N"/>
    <property type="match status" value="1"/>
</dbReference>
<evidence type="ECO:0000256" key="6">
    <source>
        <dbReference type="ARBA" id="ARBA00022833"/>
    </source>
</evidence>
<dbReference type="FunFam" id="3.40.50.720:FF:000158">
    <property type="entry name" value="Zinc-binding alcohol dehydrogenase"/>
    <property type="match status" value="1"/>
</dbReference>
<sequence length="360" mass="38971">MVYPETFTAFRSPSQENWSDFVKEDFIPKKLEDNDVDIKIECCGICASDVHKISGQWGDTPYPLAVGHEIVGKVVGVGPKVSSVKIGQRVGMGAQCYSCGTCKQCTHDNETYCKFQKDTYGSLQSDGTISQGGYASHVRVHDFWVFPIPEKLASVDVAPMLCAGITVYSPLKRNGAGPGKKIGIVGIGGLGHFGIMFAKALGAEVWAISRSDAKKADATKLGADGFIATGTSENWNEEHEFSFDMIISTANSTENFDLGKYLSLLTVHGKFIMVGLAPGDGQKVSAFDLLGNGCFIGASHLGSRTEMLEMLDLAAEKGLKSWSELIPISEEGCKQGALRVMKNDVRYRFVLTDYDKAFGQ</sequence>